<dbReference type="Proteomes" id="UP000271974">
    <property type="component" value="Unassembled WGS sequence"/>
</dbReference>
<feature type="region of interest" description="Disordered" evidence="12">
    <location>
        <begin position="199"/>
        <end position="220"/>
    </location>
</feature>
<evidence type="ECO:0000256" key="8">
    <source>
        <dbReference type="ARBA" id="ARBA00023125"/>
    </source>
</evidence>
<evidence type="ECO:0000313" key="14">
    <source>
        <dbReference type="EMBL" id="RUS84464.1"/>
    </source>
</evidence>
<proteinExistence type="predicted"/>
<evidence type="ECO:0000256" key="11">
    <source>
        <dbReference type="PROSITE-ProRule" id="PRU00042"/>
    </source>
</evidence>
<dbReference type="InterPro" id="IPR057356">
    <property type="entry name" value="Znf-C2H2_ZNF592"/>
</dbReference>
<feature type="compositionally biased region" description="Polar residues" evidence="12">
    <location>
        <begin position="115"/>
        <end position="154"/>
    </location>
</feature>
<feature type="region of interest" description="Disordered" evidence="12">
    <location>
        <begin position="784"/>
        <end position="809"/>
    </location>
</feature>
<keyword evidence="3" id="KW-0479">Metal-binding</keyword>
<evidence type="ECO:0000313" key="15">
    <source>
        <dbReference type="Proteomes" id="UP000271974"/>
    </source>
</evidence>
<dbReference type="PROSITE" id="PS00028">
    <property type="entry name" value="ZINC_FINGER_C2H2_1"/>
    <property type="match status" value="5"/>
</dbReference>
<dbReference type="InterPro" id="IPR013087">
    <property type="entry name" value="Znf_C2H2_type"/>
</dbReference>
<feature type="compositionally biased region" description="Polar residues" evidence="12">
    <location>
        <begin position="723"/>
        <end position="738"/>
    </location>
</feature>
<keyword evidence="15" id="KW-1185">Reference proteome</keyword>
<evidence type="ECO:0000256" key="9">
    <source>
        <dbReference type="ARBA" id="ARBA00023163"/>
    </source>
</evidence>
<comment type="subcellular location">
    <subcellularLocation>
        <location evidence="2">Nucleus</location>
    </subcellularLocation>
</comment>
<keyword evidence="9" id="KW-0804">Transcription</keyword>
<dbReference type="EMBL" id="RQTK01000204">
    <property type="protein sequence ID" value="RUS84464.1"/>
    <property type="molecule type" value="Genomic_DNA"/>
</dbReference>
<feature type="domain" description="C2H2-type" evidence="13">
    <location>
        <begin position="1210"/>
        <end position="1232"/>
    </location>
</feature>
<evidence type="ECO:0000259" key="13">
    <source>
        <dbReference type="PROSITE" id="PS50157"/>
    </source>
</evidence>
<dbReference type="GO" id="GO:0005634">
    <property type="term" value="C:nucleus"/>
    <property type="evidence" value="ECO:0007669"/>
    <property type="project" value="UniProtKB-SubCell"/>
</dbReference>
<dbReference type="AlphaFoldDB" id="A0A433TSB5"/>
<reference evidence="14 15" key="1">
    <citation type="submission" date="2019-01" db="EMBL/GenBank/DDBJ databases">
        <title>A draft genome assembly of the solar-powered sea slug Elysia chlorotica.</title>
        <authorList>
            <person name="Cai H."/>
            <person name="Li Q."/>
            <person name="Fang X."/>
            <person name="Li J."/>
            <person name="Curtis N.E."/>
            <person name="Altenburger A."/>
            <person name="Shibata T."/>
            <person name="Feng M."/>
            <person name="Maeda T."/>
            <person name="Schwartz J.A."/>
            <person name="Shigenobu S."/>
            <person name="Lundholm N."/>
            <person name="Nishiyama T."/>
            <person name="Yang H."/>
            <person name="Hasebe M."/>
            <person name="Li S."/>
            <person name="Pierce S.K."/>
            <person name="Wang J."/>
        </authorList>
    </citation>
    <scope>NUCLEOTIDE SEQUENCE [LARGE SCALE GENOMIC DNA]</scope>
    <source>
        <strain evidence="14">EC2010</strain>
        <tissue evidence="14">Whole organism of an adult</tissue>
    </source>
</reference>
<dbReference type="GO" id="GO:0008270">
    <property type="term" value="F:zinc ion binding"/>
    <property type="evidence" value="ECO:0007669"/>
    <property type="project" value="UniProtKB-KW"/>
</dbReference>
<dbReference type="Pfam" id="PF25412">
    <property type="entry name" value="zf-C2H2_ZNF592"/>
    <property type="match status" value="1"/>
</dbReference>
<comment type="caution">
    <text evidence="14">The sequence shown here is derived from an EMBL/GenBank/DDBJ whole genome shotgun (WGS) entry which is preliminary data.</text>
</comment>
<organism evidence="14 15">
    <name type="scientific">Elysia chlorotica</name>
    <name type="common">Eastern emerald elysia</name>
    <name type="synonym">Sea slug</name>
    <dbReference type="NCBI Taxonomy" id="188477"/>
    <lineage>
        <taxon>Eukaryota</taxon>
        <taxon>Metazoa</taxon>
        <taxon>Spiralia</taxon>
        <taxon>Lophotrochozoa</taxon>
        <taxon>Mollusca</taxon>
        <taxon>Gastropoda</taxon>
        <taxon>Heterobranchia</taxon>
        <taxon>Euthyneura</taxon>
        <taxon>Panpulmonata</taxon>
        <taxon>Sacoglossa</taxon>
        <taxon>Placobranchoidea</taxon>
        <taxon>Plakobranchidae</taxon>
        <taxon>Elysia</taxon>
    </lineage>
</organism>
<evidence type="ECO:0000256" key="4">
    <source>
        <dbReference type="ARBA" id="ARBA00022737"/>
    </source>
</evidence>
<evidence type="ECO:0000256" key="2">
    <source>
        <dbReference type="ARBA" id="ARBA00004123"/>
    </source>
</evidence>
<dbReference type="PANTHER" id="PTHR47222:SF5">
    <property type="entry name" value="LOW QUALITY PROTEIN: ZINC FINGER PROTEIN 532-LIKE"/>
    <property type="match status" value="1"/>
</dbReference>
<name>A0A433TSB5_ELYCH</name>
<keyword evidence="7" id="KW-0805">Transcription regulation</keyword>
<dbReference type="OrthoDB" id="7312725at2759"/>
<evidence type="ECO:0000256" key="3">
    <source>
        <dbReference type="ARBA" id="ARBA00022723"/>
    </source>
</evidence>
<dbReference type="PANTHER" id="PTHR47222">
    <property type="entry name" value="ZINC FINGER PROTEIN 532-RELATED"/>
    <property type="match status" value="1"/>
</dbReference>
<feature type="compositionally biased region" description="Low complexity" evidence="12">
    <location>
        <begin position="1055"/>
        <end position="1066"/>
    </location>
</feature>
<gene>
    <name evidence="14" type="ORF">EGW08_007760</name>
</gene>
<feature type="region of interest" description="Disordered" evidence="12">
    <location>
        <begin position="723"/>
        <end position="754"/>
    </location>
</feature>
<dbReference type="SMART" id="SM00355">
    <property type="entry name" value="ZnF_C2H2"/>
    <property type="match status" value="14"/>
</dbReference>
<keyword evidence="10" id="KW-0539">Nucleus</keyword>
<evidence type="ECO:0000256" key="10">
    <source>
        <dbReference type="ARBA" id="ARBA00023242"/>
    </source>
</evidence>
<comment type="function">
    <text evidence="1">May be involved in transcriptional regulation.</text>
</comment>
<dbReference type="FunFam" id="3.30.160.60:FF:000446">
    <property type="entry name" value="Zinc finger protein"/>
    <property type="match status" value="1"/>
</dbReference>
<evidence type="ECO:0000256" key="7">
    <source>
        <dbReference type="ARBA" id="ARBA00023015"/>
    </source>
</evidence>
<keyword evidence="6" id="KW-0862">Zinc</keyword>
<dbReference type="STRING" id="188477.A0A433TSB5"/>
<dbReference type="InterPro" id="IPR045914">
    <property type="entry name" value="Zn532-like"/>
</dbReference>
<dbReference type="GO" id="GO:0003677">
    <property type="term" value="F:DNA binding"/>
    <property type="evidence" value="ECO:0007669"/>
    <property type="project" value="UniProtKB-KW"/>
</dbReference>
<dbReference type="InterPro" id="IPR041697">
    <property type="entry name" value="Znf-C2H2_11"/>
</dbReference>
<keyword evidence="4" id="KW-0677">Repeat</keyword>
<feature type="domain" description="C2H2-type" evidence="13">
    <location>
        <begin position="979"/>
        <end position="1007"/>
    </location>
</feature>
<feature type="region of interest" description="Disordered" evidence="12">
    <location>
        <begin position="104"/>
        <end position="154"/>
    </location>
</feature>
<evidence type="ECO:0000256" key="6">
    <source>
        <dbReference type="ARBA" id="ARBA00022833"/>
    </source>
</evidence>
<evidence type="ECO:0000256" key="12">
    <source>
        <dbReference type="SAM" id="MobiDB-lite"/>
    </source>
</evidence>
<dbReference type="Gene3D" id="3.30.160.60">
    <property type="entry name" value="Classic Zinc Finger"/>
    <property type="match status" value="3"/>
</dbReference>
<evidence type="ECO:0000256" key="5">
    <source>
        <dbReference type="ARBA" id="ARBA00022771"/>
    </source>
</evidence>
<feature type="compositionally biased region" description="Basic residues" evidence="12">
    <location>
        <begin position="796"/>
        <end position="806"/>
    </location>
</feature>
<protein>
    <recommendedName>
        <fullName evidence="13">C2H2-type domain-containing protein</fullName>
    </recommendedName>
</protein>
<feature type="compositionally biased region" description="Polar residues" evidence="12">
    <location>
        <begin position="200"/>
        <end position="220"/>
    </location>
</feature>
<accession>A0A433TSB5</accession>
<dbReference type="PROSITE" id="PS50157">
    <property type="entry name" value="ZINC_FINGER_C2H2_2"/>
    <property type="match status" value="2"/>
</dbReference>
<keyword evidence="5 11" id="KW-0863">Zinc-finger</keyword>
<dbReference type="Pfam" id="PF16622">
    <property type="entry name" value="zf-C2H2_11"/>
    <property type="match status" value="1"/>
</dbReference>
<evidence type="ECO:0000256" key="1">
    <source>
        <dbReference type="ARBA" id="ARBA00003767"/>
    </source>
</evidence>
<keyword evidence="8" id="KW-0238">DNA-binding</keyword>
<sequence length="1245" mass="137616">MAEQYLDPSTGEIHSSFAEQMLSVSQSHSSNVAAVTSSYYMNVSQSGASPAFEPQTYQETDASQQFLSAETIEGSSQGASANPMETLTKSAFELLQDVVAQASSSYDKSQRNSTDRNQQVSLLPLSHSKSSGDASLTGQNISHNPKNPNTLSASTGPTIVVDANSMTKTNVSVGSTLPQKQANVGSGANANTKIIKIVPQKTNSGHTSTQKPNNGQPPTTNYRCVFVKDPNGTQKNCIVIKPATSAATDAPKVSQTNSAASSRAMKLANSVEREIMDMISATSANFTIKGEDAKKSGLLEKTTDKNVANNSVTTMFFCVACKEKYAQKEGFHLHFQRISFVLKYKCTKCATVFTFFNKCALWLHLTSHSEDIDYQRVLRLDPYDFASNPNVFTAEMNASVASNSKEIMTKVMSNTQGIVKCPICQEFVRNLPIHLKRPDGKHRANFCYICEINLPSKCSFLAHERLHRGCGNPICCPECGLTREAISSTCSLKDVFDHVDACMHFNRAESFSCNCKVSFTSPTEAKKHFLQTHMKSLSKCLVCSVAFTDPKLLSAHLLRSPRCQAQAQIVGRPTTKVTCLCTLCKSILTTEKEAVLHLQKHVSNESEPAWICFLCSMMFSTANELRIHCEEDHPHKAKRCTICFKLFCNRQLLVDHIIKKSCNMSGQHSLGRCADMPPKAVIDIDGIIKNLYKVPDITTSQSSVSQGSPRKSLSTPSISINIQEQQGSSSIHQEQGCESQHESDHVVSATPASRVSKVAIRKPASLDNTTSALLDEIQQWMSKDGKEIVPTATPPSRKKGRPKKEKRPPPHLVCCVTAKGISYQCHPCKIIVTGTSNFVTHMKYHEAKGDCSYGAFCHCSVCDKLIGSHLIMKHLKDHQDKGVLVCIRCQRRDFSDHEDAIQHAHNLCNYKKIGGGAEPIQTKNIRCENVTNNNNISVDSAPRQSEIELEEDPCLEPEEVTVETPTEKAVAPQAKNKLYPCHLCSLVFENVVLRDQHVRKSHGGTRKIFHCLACEKKKIVKTFTTSMAARKHVTNKHRVVQRSLVERFLKEVSASVSSSTSNTEEAPPAPQDEPDVEGPTPKRLRLAHEGDFLCGTCGFSCAGDDRPTFNEHIKTHNLKKEPQCPECGLCYTVLNAVKRHLFAVHKIKNVDSYLAENGILEEQEEDDEFESVLEEMLPGVRSLPPVTRPQQSPGSAKSRKDQPEDDLDSLECNVCYRSFDTEANLKTHMRTHGMAFIRSKRYKPI</sequence>
<feature type="region of interest" description="Disordered" evidence="12">
    <location>
        <begin position="1055"/>
        <end position="1082"/>
    </location>
</feature>
<feature type="region of interest" description="Disordered" evidence="12">
    <location>
        <begin position="1178"/>
        <end position="1206"/>
    </location>
</feature>